<name>A0A857MHW4_9ACTN</name>
<proteinExistence type="predicted"/>
<dbReference type="SMART" id="SM00320">
    <property type="entry name" value="WD40"/>
    <property type="match status" value="8"/>
</dbReference>
<evidence type="ECO:0000256" key="2">
    <source>
        <dbReference type="SAM" id="MobiDB-lite"/>
    </source>
</evidence>
<feature type="domain" description="Novel STAND NTPase 1" evidence="4">
    <location>
        <begin position="117"/>
        <end position="497"/>
    </location>
</feature>
<evidence type="ECO:0000256" key="1">
    <source>
        <dbReference type="PROSITE-ProRule" id="PRU00221"/>
    </source>
</evidence>
<dbReference type="PANTHER" id="PTHR19879:SF9">
    <property type="entry name" value="TRANSCRIPTION INITIATION FACTOR TFIID SUBUNIT 5"/>
    <property type="match status" value="1"/>
</dbReference>
<dbReference type="SUPFAM" id="SSF101908">
    <property type="entry name" value="Putative isomerase YbhE"/>
    <property type="match status" value="1"/>
</dbReference>
<dbReference type="CDD" id="cd00093">
    <property type="entry name" value="HTH_XRE"/>
    <property type="match status" value="1"/>
</dbReference>
<dbReference type="Gene3D" id="2.130.10.10">
    <property type="entry name" value="YVTN repeat-like/Quinoprotein amine dehydrogenase"/>
    <property type="match status" value="2"/>
</dbReference>
<dbReference type="EMBL" id="CP045810">
    <property type="protein sequence ID" value="QHN40841.1"/>
    <property type="molecule type" value="Genomic_DNA"/>
</dbReference>
<feature type="compositionally biased region" description="Basic and acidic residues" evidence="2">
    <location>
        <begin position="10"/>
        <end position="28"/>
    </location>
</feature>
<dbReference type="PANTHER" id="PTHR19879">
    <property type="entry name" value="TRANSCRIPTION INITIATION FACTOR TFIID"/>
    <property type="match status" value="1"/>
</dbReference>
<evidence type="ECO:0000256" key="3">
    <source>
        <dbReference type="SAM" id="Phobius"/>
    </source>
</evidence>
<dbReference type="RefSeq" id="WP_005193553.1">
    <property type="nucleotide sequence ID" value="NZ_CP045810.1"/>
</dbReference>
<dbReference type="SUPFAM" id="SSF82171">
    <property type="entry name" value="DPP6 N-terminal domain-like"/>
    <property type="match status" value="1"/>
</dbReference>
<accession>A0A857MHW4</accession>
<gene>
    <name evidence="5" type="ORF">GII30_18270</name>
</gene>
<keyword evidence="3" id="KW-0812">Transmembrane</keyword>
<keyword evidence="1" id="KW-0853">WD repeat</keyword>
<dbReference type="PROSITE" id="PS50082">
    <property type="entry name" value="WD_REPEATS_2"/>
    <property type="match status" value="1"/>
</dbReference>
<reference evidence="5" key="1">
    <citation type="journal article" date="2021" name="Nat. Microbiol.">
        <title>Cocultivation of an ultrasmall environmental parasitic bacterium with lytic ability against bacteria associated with wastewater foams.</title>
        <authorList>
            <person name="Batinovic S."/>
            <person name="Rose J.J.A."/>
            <person name="Ratcliffe J."/>
            <person name="Seviour R.J."/>
            <person name="Petrovski S."/>
        </authorList>
    </citation>
    <scope>NUCLEOTIDE SEQUENCE</scope>
    <source>
        <strain evidence="5">CON44</strain>
    </source>
</reference>
<protein>
    <recommendedName>
        <fullName evidence="4">Novel STAND NTPase 1 domain-containing protein</fullName>
    </recommendedName>
</protein>
<feature type="transmembrane region" description="Helical" evidence="3">
    <location>
        <begin position="551"/>
        <end position="578"/>
    </location>
</feature>
<dbReference type="InterPro" id="IPR027417">
    <property type="entry name" value="P-loop_NTPase"/>
</dbReference>
<keyword evidence="3" id="KW-1133">Transmembrane helix</keyword>
<dbReference type="SUPFAM" id="SSF52540">
    <property type="entry name" value="P-loop containing nucleoside triphosphate hydrolases"/>
    <property type="match status" value="1"/>
</dbReference>
<feature type="region of interest" description="Disordered" evidence="2">
    <location>
        <begin position="1"/>
        <end position="28"/>
    </location>
</feature>
<evidence type="ECO:0000259" key="4">
    <source>
        <dbReference type="Pfam" id="PF20703"/>
    </source>
</evidence>
<dbReference type="InterPro" id="IPR001387">
    <property type="entry name" value="Cro/C1-type_HTH"/>
</dbReference>
<dbReference type="InterPro" id="IPR001680">
    <property type="entry name" value="WD40_rpt"/>
</dbReference>
<dbReference type="InterPro" id="IPR015943">
    <property type="entry name" value="WD40/YVTN_repeat-like_dom_sf"/>
</dbReference>
<dbReference type="InterPro" id="IPR049052">
    <property type="entry name" value="nSTAND1"/>
</dbReference>
<feature type="repeat" description="WD" evidence="1">
    <location>
        <begin position="800"/>
        <end position="831"/>
    </location>
</feature>
<sequence>MTAEQLSRSAPRDDVAARPRSPEDIRTREDLGAALTACREAAGLSVRDVAERADALLGTVAGWFAGQHAPTKASREPFDRVLGVCGVAPGDVAAWWAAIDGLSRRGGRRRRSRPESPYLGFATFNAGDSSRYFGRREQMGHLVESVAQVYREWLPERAAMDDDETAAAVPPAFVVLGHSGVGKSSLVRVALGSAVGTPGPLHGWKYAVMVPGIDPVGAFEKALDDLHEQDDRPGPAILVIDQYEEILTLHPYAEGIAQGAQWAELSRGWDMVVVSVVRPDIYAYAHEASSRGVPIRGQMLIAPMTAEQLREVIVGPADAAGVSVDDDLVRMLLDDVAGTGGAPGAGALPLLSHALRATWQESDGRRLTVRDYLATGRIAGAVEKSAEDVYAALTPDEQAAARTLLLAMVNVDEDTVTRRVVPLADLTADGEPRIELVERFAAARLLTVSLDNVQVTHEALLTAWPRLTTWIEEDRERLLLVRRLRWLSEVWDANGRLDDLLPGAARLQMFDELVGDSALDQTSRDYLDAGGAKRRAELDARRRNTRKLRNLTRFALVFGVVAVLAAVVAIVTGISSVIEREHAERASTEALSRQLAAEALRLSSRDPFLAIQLAMVAYRQSPTREARSALIDLGAGSVPAGFAGPGAESGRMATAATTDGTQLLALDTAGHFRMLPLGPHGIAGNPVSGTLTAGSGPNTPHPNRTAGEFGAAAFLPGTRTAVVGGRDSLTLWDLTDPRSPRRGQSLPGVSGMVTAVAVDPAGTFVAASTSQAGIGVWTRDGQDWRRLPAPAGMGPVAGPVAFSPDGRMLATGGNYSRIDLWSVSSGGLTPVARIPAFGPEAQSASEMRFTDDGRSLVAAMRIAGAATYDVSDPRHPRQVRTWPSSSAFVNGFGMTGDGSTIALSGTDNTVRIFDSTNPDAPPRTVQSTAHSVLFAGDHMITTDTSGRLLDWPLTMSATTIGTDTVQQFALSADRRRAFAVDNAPGGGVHRWDITDGRLVRAGPVLAPPADGLTGGVAAGGSGHTVVLAGQTGDLHFADYSDGDHPRYVSSIRAQDAVSISVDYNERSRLAVAVSMDLPTVAIIDASDVRNPRKVADVDVGSGAILVTLSPDGRRAAVALVSGVVKLVDLSDPAHPKVTADAYSFAGMAMAARFSRDGRRLAVGSTEPTVAVIDVADPDRPRVVSTWPTAVLTYAVDFNDDGTRVVAGGGTSEVWVWEIGKAEASTILRSFPDGIYDIRYAADRTLVAVGDGGEIRTWSTGPNAIIERECARPGDAISRTEWELYVHDRSYSPPCGKR</sequence>
<dbReference type="Pfam" id="PF20703">
    <property type="entry name" value="nSTAND1"/>
    <property type="match status" value="1"/>
</dbReference>
<keyword evidence="3" id="KW-0472">Membrane</keyword>
<evidence type="ECO:0000313" key="5">
    <source>
        <dbReference type="EMBL" id="QHN40841.1"/>
    </source>
</evidence>
<organism evidence="5">
    <name type="scientific">Gordonia amarae</name>
    <dbReference type="NCBI Taxonomy" id="36821"/>
    <lineage>
        <taxon>Bacteria</taxon>
        <taxon>Bacillati</taxon>
        <taxon>Actinomycetota</taxon>
        <taxon>Actinomycetes</taxon>
        <taxon>Mycobacteriales</taxon>
        <taxon>Gordoniaceae</taxon>
        <taxon>Gordonia</taxon>
    </lineage>
</organism>